<dbReference type="Pfam" id="PF02493">
    <property type="entry name" value="MORN"/>
    <property type="match status" value="3"/>
</dbReference>
<reference evidence="4" key="1">
    <citation type="journal article" date="2006" name="PLoS Biol.">
        <title>Macronuclear genome sequence of the ciliate Tetrahymena thermophila, a model eukaryote.</title>
        <authorList>
            <person name="Eisen J.A."/>
            <person name="Coyne R.S."/>
            <person name="Wu M."/>
            <person name="Wu D."/>
            <person name="Thiagarajan M."/>
            <person name="Wortman J.R."/>
            <person name="Badger J.H."/>
            <person name="Ren Q."/>
            <person name="Amedeo P."/>
            <person name="Jones K.M."/>
            <person name="Tallon L.J."/>
            <person name="Delcher A.L."/>
            <person name="Salzberg S.L."/>
            <person name="Silva J.C."/>
            <person name="Haas B.J."/>
            <person name="Majoros W.H."/>
            <person name="Farzad M."/>
            <person name="Carlton J.M."/>
            <person name="Smith R.K. Jr."/>
            <person name="Garg J."/>
            <person name="Pearlman R.E."/>
            <person name="Karrer K.M."/>
            <person name="Sun L."/>
            <person name="Manning G."/>
            <person name="Elde N.C."/>
            <person name="Turkewitz A.P."/>
            <person name="Asai D.J."/>
            <person name="Wilkes D.E."/>
            <person name="Wang Y."/>
            <person name="Cai H."/>
            <person name="Collins K."/>
            <person name="Stewart B.A."/>
            <person name="Lee S.R."/>
            <person name="Wilamowska K."/>
            <person name="Weinberg Z."/>
            <person name="Ruzzo W.L."/>
            <person name="Wloga D."/>
            <person name="Gaertig J."/>
            <person name="Frankel J."/>
            <person name="Tsao C.-C."/>
            <person name="Gorovsky M.A."/>
            <person name="Keeling P.J."/>
            <person name="Waller R.F."/>
            <person name="Patron N.J."/>
            <person name="Cherry J.M."/>
            <person name="Stover N.A."/>
            <person name="Krieger C.J."/>
            <person name="del Toro C."/>
            <person name="Ryder H.F."/>
            <person name="Williamson S.C."/>
            <person name="Barbeau R.A."/>
            <person name="Hamilton E.P."/>
            <person name="Orias E."/>
        </authorList>
    </citation>
    <scope>NUCLEOTIDE SEQUENCE [LARGE SCALE GENOMIC DNA]</scope>
    <source>
        <strain evidence="4">SB210</strain>
    </source>
</reference>
<dbReference type="InterPro" id="IPR003409">
    <property type="entry name" value="MORN"/>
</dbReference>
<feature type="region of interest" description="Disordered" evidence="2">
    <location>
        <begin position="740"/>
        <end position="761"/>
    </location>
</feature>
<feature type="compositionally biased region" description="Polar residues" evidence="2">
    <location>
        <begin position="606"/>
        <end position="623"/>
    </location>
</feature>
<evidence type="ECO:0000313" key="4">
    <source>
        <dbReference type="Proteomes" id="UP000009168"/>
    </source>
</evidence>
<evidence type="ECO:0000313" key="3">
    <source>
        <dbReference type="EMBL" id="EAS03076.2"/>
    </source>
</evidence>
<dbReference type="AlphaFoldDB" id="I7MHL2"/>
<protein>
    <submittedName>
        <fullName evidence="3">MORN motif protein</fullName>
    </submittedName>
</protein>
<dbReference type="InterPro" id="IPR052849">
    <property type="entry name" value="MORN_repeat_protein"/>
</dbReference>
<sequence>MQYSSQFKNIHTTQINHTFTPMQLLCIYDYKSGIYQGEYYKNHRQGKGVFYWYSGQIYIGEWLNDSIQGQGTLYFPYGGNFVGFFNNNKAEGAGILTLLDGSRIAGFWKQGRIDGNFVRYDSESDEWILLNSRNYYNINKQSSNYSYAVSLQQIQNSQYQKQVSQIYENVKQKIDTPYYKQMTERLEGHNLQTSASFSQINFQQNQTINQTTQNINFFNQVSLTEVDKFKIKLQQLDNEIFYHGIVRGSRPDGMGIMFSMNGRFSVRGKFANTKLNGPGRVELENGEIYDGIFRNGIISSGFYYNAKFNSYISGTFRGEGDVKLEIKGKGYPYKLTLENKVKAYPCMMIYKNTSEELIFLVQNDIKLLKMLDISKYIFSANDNSNQNTDQKINSANTFGFDNTVEDSRDGSMGYSQTKQDYLIENNEYNENMLSQFNQKKKNNQSLHQNFDDAFEEFLVGQQLEPAQSRQISQEYYSRQFEKEQESEKILNMEESKQSVYKQKVEISNSNFSSSQHDKEYFKKILLHKINVEGIKELCYEDLQRLNQISEDIDKENLSFRDFKELKSPTQTIEQNAEYYLNKARFLKLKLKLKEETQNQFDENKSQRQNSFSHISSQQATNLKNYKKGEEDEIGLSPEFFQTNDNESIKKYSVAVPNQRNQDSKHVDQQGKSQNKGKNYQLKMDNYLNVSSEFKNNQNQMNQNKQSRNSLLQIQNDILNQRKNSFKKNYKDIQINIQNASFENSPNQQNSQQNDSNTQYSRDQIGFNGQEEYNGENYYYQNKY</sequence>
<dbReference type="Proteomes" id="UP000009168">
    <property type="component" value="Unassembled WGS sequence"/>
</dbReference>
<dbReference type="InParanoid" id="I7MHL2"/>
<proteinExistence type="predicted"/>
<dbReference type="PANTHER" id="PTHR46917:SF1">
    <property type="entry name" value="MORN REPEAT-CONTAINING PROTEIN 2"/>
    <property type="match status" value="1"/>
</dbReference>
<dbReference type="SMART" id="SM00698">
    <property type="entry name" value="MORN"/>
    <property type="match status" value="2"/>
</dbReference>
<feature type="region of interest" description="Disordered" evidence="2">
    <location>
        <begin position="599"/>
        <end position="624"/>
    </location>
</feature>
<name>I7MHL2_TETTS</name>
<keyword evidence="4" id="KW-1185">Reference proteome</keyword>
<feature type="region of interest" description="Disordered" evidence="2">
    <location>
        <begin position="656"/>
        <end position="680"/>
    </location>
</feature>
<dbReference type="STRING" id="312017.I7MHL2"/>
<organism evidence="3 4">
    <name type="scientific">Tetrahymena thermophila (strain SB210)</name>
    <dbReference type="NCBI Taxonomy" id="312017"/>
    <lineage>
        <taxon>Eukaryota</taxon>
        <taxon>Sar</taxon>
        <taxon>Alveolata</taxon>
        <taxon>Ciliophora</taxon>
        <taxon>Intramacronucleata</taxon>
        <taxon>Oligohymenophorea</taxon>
        <taxon>Hymenostomatida</taxon>
        <taxon>Tetrahymenina</taxon>
        <taxon>Tetrahymenidae</taxon>
        <taxon>Tetrahymena</taxon>
    </lineage>
</organism>
<dbReference type="GeneID" id="7826951"/>
<keyword evidence="1" id="KW-0677">Repeat</keyword>
<dbReference type="KEGG" id="tet:TTHERM_00444580"/>
<dbReference type="SUPFAM" id="SSF82185">
    <property type="entry name" value="Histone H3 K4-specific methyltransferase SET7/9 N-terminal domain"/>
    <property type="match status" value="2"/>
</dbReference>
<dbReference type="EMBL" id="GG662504">
    <property type="protein sequence ID" value="EAS03076.2"/>
    <property type="molecule type" value="Genomic_DNA"/>
</dbReference>
<dbReference type="OrthoDB" id="291360at2759"/>
<evidence type="ECO:0000256" key="2">
    <source>
        <dbReference type="SAM" id="MobiDB-lite"/>
    </source>
</evidence>
<feature type="compositionally biased region" description="Low complexity" evidence="2">
    <location>
        <begin position="740"/>
        <end position="760"/>
    </location>
</feature>
<dbReference type="RefSeq" id="XP_001023321.2">
    <property type="nucleotide sequence ID" value="XM_001023321.3"/>
</dbReference>
<gene>
    <name evidence="3" type="ORF">TTHERM_00444580</name>
</gene>
<accession>I7MHL2</accession>
<dbReference type="PANTHER" id="PTHR46917">
    <property type="entry name" value="MORN REPEAT-CONTAINING PROTEIN 2"/>
    <property type="match status" value="1"/>
</dbReference>
<evidence type="ECO:0000256" key="1">
    <source>
        <dbReference type="ARBA" id="ARBA00022737"/>
    </source>
</evidence>
<dbReference type="Gene3D" id="2.20.110.10">
    <property type="entry name" value="Histone H3 K4-specific methyltransferase SET7/9 N-terminal domain"/>
    <property type="match status" value="1"/>
</dbReference>